<keyword evidence="1" id="KW-0472">Membrane</keyword>
<evidence type="ECO:0000256" key="1">
    <source>
        <dbReference type="SAM" id="Phobius"/>
    </source>
</evidence>
<keyword evidence="1" id="KW-0812">Transmembrane</keyword>
<organism evidence="4">
    <name type="scientific">Cyprinus carpio</name>
    <name type="common">Common carp</name>
    <dbReference type="NCBI Taxonomy" id="7962"/>
    <lineage>
        <taxon>Eukaryota</taxon>
        <taxon>Metazoa</taxon>
        <taxon>Chordata</taxon>
        <taxon>Craniata</taxon>
        <taxon>Vertebrata</taxon>
        <taxon>Euteleostomi</taxon>
        <taxon>Actinopterygii</taxon>
        <taxon>Neopterygii</taxon>
        <taxon>Teleostei</taxon>
        <taxon>Ostariophysi</taxon>
        <taxon>Cypriniformes</taxon>
        <taxon>Cyprinidae</taxon>
        <taxon>Cyprininae</taxon>
        <taxon>Cyprinus</taxon>
    </lineage>
</organism>
<gene>
    <name evidence="4" type="primary">LOC109081303</name>
</gene>
<name>A0A9Q9ZGH4_CYPCA</name>
<dbReference type="PROSITE" id="PS50835">
    <property type="entry name" value="IG_LIKE"/>
    <property type="match status" value="1"/>
</dbReference>
<dbReference type="SUPFAM" id="SSF48726">
    <property type="entry name" value="Immunoglobulin"/>
    <property type="match status" value="1"/>
</dbReference>
<evidence type="ECO:0000256" key="2">
    <source>
        <dbReference type="SAM" id="SignalP"/>
    </source>
</evidence>
<protein>
    <submittedName>
        <fullName evidence="4">Uncharacterized protein LOC109081303</fullName>
    </submittedName>
</protein>
<feature type="domain" description="Ig-like" evidence="3">
    <location>
        <begin position="56"/>
        <end position="139"/>
    </location>
</feature>
<sequence length="203" mass="22357">MFSRRLLIIVCLHLCAGIGQNEACELAECFNCSQPLAQACPLCQSTSNTCTNDILPNCTKKDFNVTIKPTSTKVQEGVTVILNCTHNVPNGSISWLKDNVLQENENKEIFQIKYILKTAVINCQVTSSCGNYNDTITIEVEAANNLVVLLICVGAAAALLMLFAIVMKIALKRGQAQSQARKRQRQQNLENIHSSVNTVTSYY</sequence>
<dbReference type="AlphaFoldDB" id="A0A9Q9ZGH4"/>
<dbReference type="Proteomes" id="UP001155660">
    <property type="component" value="Chromosome B14"/>
</dbReference>
<dbReference type="InterPro" id="IPR036179">
    <property type="entry name" value="Ig-like_dom_sf"/>
</dbReference>
<proteinExistence type="predicted"/>
<dbReference type="RefSeq" id="XP_018951836.1">
    <property type="nucleotide sequence ID" value="XM_019096291.2"/>
</dbReference>
<dbReference type="KEGG" id="ccar:109081303"/>
<accession>A0A9Q9ZGH4</accession>
<reference evidence="4" key="1">
    <citation type="submission" date="2025-08" db="UniProtKB">
        <authorList>
            <consortium name="RefSeq"/>
        </authorList>
    </citation>
    <scope>IDENTIFICATION</scope>
    <source>
        <tissue evidence="4">Muscle</tissue>
    </source>
</reference>
<feature type="signal peptide" evidence="2">
    <location>
        <begin position="1"/>
        <end position="23"/>
    </location>
</feature>
<dbReference type="OrthoDB" id="8962944at2759"/>
<dbReference type="InterPro" id="IPR013783">
    <property type="entry name" value="Ig-like_fold"/>
</dbReference>
<feature type="chain" id="PRO_5040254898" evidence="2">
    <location>
        <begin position="24"/>
        <end position="203"/>
    </location>
</feature>
<dbReference type="GeneID" id="109081303"/>
<keyword evidence="2" id="KW-0732">Signal</keyword>
<feature type="transmembrane region" description="Helical" evidence="1">
    <location>
        <begin position="146"/>
        <end position="171"/>
    </location>
</feature>
<evidence type="ECO:0000259" key="3">
    <source>
        <dbReference type="PROSITE" id="PS50835"/>
    </source>
</evidence>
<dbReference type="Gene3D" id="2.60.40.10">
    <property type="entry name" value="Immunoglobulins"/>
    <property type="match status" value="1"/>
</dbReference>
<keyword evidence="1" id="KW-1133">Transmembrane helix</keyword>
<dbReference type="InterPro" id="IPR007110">
    <property type="entry name" value="Ig-like_dom"/>
</dbReference>
<evidence type="ECO:0000313" key="4">
    <source>
        <dbReference type="RefSeq" id="XP_018951836.1"/>
    </source>
</evidence>